<evidence type="ECO:0000259" key="6">
    <source>
        <dbReference type="PROSITE" id="PS50262"/>
    </source>
</evidence>
<gene>
    <name evidence="7" type="ORF">Bpfe_016750</name>
</gene>
<dbReference type="InterPro" id="IPR000276">
    <property type="entry name" value="GPCR_Rhodpsn"/>
</dbReference>
<evidence type="ECO:0000256" key="5">
    <source>
        <dbReference type="SAM" id="Phobius"/>
    </source>
</evidence>
<dbReference type="GO" id="GO:0004930">
    <property type="term" value="F:G protein-coupled receptor activity"/>
    <property type="evidence" value="ECO:0007669"/>
    <property type="project" value="InterPro"/>
</dbReference>
<reference evidence="7" key="1">
    <citation type="journal article" date="2023" name="PLoS Negl. Trop. Dis.">
        <title>A genome sequence for Biomphalaria pfeifferi, the major vector snail for the human-infecting parasite Schistosoma mansoni.</title>
        <authorList>
            <person name="Bu L."/>
            <person name="Lu L."/>
            <person name="Laidemitt M.R."/>
            <person name="Zhang S.M."/>
            <person name="Mutuku M."/>
            <person name="Mkoji G."/>
            <person name="Steinauer M."/>
            <person name="Loker E.S."/>
        </authorList>
    </citation>
    <scope>NUCLEOTIDE SEQUENCE</scope>
    <source>
        <strain evidence="7">KasaAsao</strain>
    </source>
</reference>
<evidence type="ECO:0000313" key="7">
    <source>
        <dbReference type="EMBL" id="KAK0053756.1"/>
    </source>
</evidence>
<dbReference type="PANTHER" id="PTHR46641:SF2">
    <property type="entry name" value="FMRFAMIDE RECEPTOR"/>
    <property type="match status" value="1"/>
</dbReference>
<dbReference type="InterPro" id="IPR052954">
    <property type="entry name" value="GPCR-Ligand_Int"/>
</dbReference>
<dbReference type="Proteomes" id="UP001233172">
    <property type="component" value="Unassembled WGS sequence"/>
</dbReference>
<dbReference type="AlphaFoldDB" id="A0AAD8BFQ2"/>
<dbReference type="PROSITE" id="PS50262">
    <property type="entry name" value="G_PROTEIN_RECEP_F1_2"/>
    <property type="match status" value="1"/>
</dbReference>
<name>A0AAD8BFQ2_BIOPF</name>
<feature type="transmembrane region" description="Helical" evidence="5">
    <location>
        <begin position="74"/>
        <end position="94"/>
    </location>
</feature>
<keyword evidence="7" id="KW-0675">Receptor</keyword>
<feature type="transmembrane region" description="Helical" evidence="5">
    <location>
        <begin position="425"/>
        <end position="451"/>
    </location>
</feature>
<comment type="subcellular location">
    <subcellularLocation>
        <location evidence="1">Membrane</location>
    </subcellularLocation>
</comment>
<feature type="domain" description="G-protein coupled receptors family 1 profile" evidence="6">
    <location>
        <begin position="55"/>
        <end position="177"/>
    </location>
</feature>
<feature type="transmembrane region" description="Helical" evidence="5">
    <location>
        <begin position="463"/>
        <end position="482"/>
    </location>
</feature>
<protein>
    <submittedName>
        <fullName evidence="7">G-protein coupled receptor</fullName>
    </submittedName>
</protein>
<reference evidence="7" key="2">
    <citation type="submission" date="2023-04" db="EMBL/GenBank/DDBJ databases">
        <authorList>
            <person name="Bu L."/>
            <person name="Lu L."/>
            <person name="Laidemitt M.R."/>
            <person name="Zhang S.M."/>
            <person name="Mutuku M."/>
            <person name="Mkoji G."/>
            <person name="Steinauer M."/>
            <person name="Loker E.S."/>
        </authorList>
    </citation>
    <scope>NUCLEOTIDE SEQUENCE</scope>
    <source>
        <strain evidence="7">KasaAsao</strain>
        <tissue evidence="7">Whole Snail</tissue>
    </source>
</reference>
<evidence type="ECO:0000256" key="2">
    <source>
        <dbReference type="ARBA" id="ARBA00022692"/>
    </source>
</evidence>
<dbReference type="SUPFAM" id="SSF81321">
    <property type="entry name" value="Family A G protein-coupled receptor-like"/>
    <property type="match status" value="1"/>
</dbReference>
<keyword evidence="4 5" id="KW-0472">Membrane</keyword>
<dbReference type="EMBL" id="JASAOG010000083">
    <property type="protein sequence ID" value="KAK0053756.1"/>
    <property type="molecule type" value="Genomic_DNA"/>
</dbReference>
<proteinExistence type="predicted"/>
<sequence>MGNTFQEDNVPYFVWPHINYFPIAESEDENTVSRRLATAMLRIVIPAISLLGIVGNISNMVILLKGKLNKSSTWLILALAAADTTFLFGVNNVPEILYARGRKMGFDYPEIQAHVLYCVHFIQKCLEIVGKMSSMMLPCLITFDRLIAVLVPFRYPRIMTVNRVRTAIMSVYILSLISYSFYCLKFTFKYIPETQINITSNQLLKNPEVNFTFVGIFNITSNQLLKNPEPNFTFVGIFAKSTFYNSNTRMYTTVIKTNAFLYGPTNLFLTVIGCVIVGFWIQFYTNNRTKLLAVKNEARSAASCFGKLLSLKKTSAREDNKHPVASCEDIHYTISSAKGEASVFILDQLVVHNEFLTTMTSIKATSIKAKKVSCDLKMNIFVTDPLTQRHEKTLATGTKACTRDNSKAERFKVVKQRKSKTTRTLLSVCLVYSVANIINFFVLFCYDYNFISSSEVAIGLESIHKTIMVVNSACNFLFYVGLNRNFKESYRKFCFFGKCCR</sequence>
<evidence type="ECO:0000256" key="4">
    <source>
        <dbReference type="ARBA" id="ARBA00023136"/>
    </source>
</evidence>
<dbReference type="GO" id="GO:0016020">
    <property type="term" value="C:membrane"/>
    <property type="evidence" value="ECO:0007669"/>
    <property type="project" value="UniProtKB-SubCell"/>
</dbReference>
<dbReference type="InterPro" id="IPR017452">
    <property type="entry name" value="GPCR_Rhodpsn_7TM"/>
</dbReference>
<keyword evidence="2 5" id="KW-0812">Transmembrane</keyword>
<keyword evidence="8" id="KW-1185">Reference proteome</keyword>
<accession>A0AAD8BFQ2</accession>
<evidence type="ECO:0000313" key="8">
    <source>
        <dbReference type="Proteomes" id="UP001233172"/>
    </source>
</evidence>
<feature type="transmembrane region" description="Helical" evidence="5">
    <location>
        <begin position="43"/>
        <end position="62"/>
    </location>
</feature>
<feature type="transmembrane region" description="Helical" evidence="5">
    <location>
        <begin position="164"/>
        <end position="182"/>
    </location>
</feature>
<evidence type="ECO:0000256" key="1">
    <source>
        <dbReference type="ARBA" id="ARBA00004370"/>
    </source>
</evidence>
<dbReference type="PANTHER" id="PTHR46641">
    <property type="entry name" value="FMRFAMIDE RECEPTOR-RELATED"/>
    <property type="match status" value="1"/>
</dbReference>
<dbReference type="PRINTS" id="PR00237">
    <property type="entry name" value="GPCRRHODOPSN"/>
</dbReference>
<organism evidence="7 8">
    <name type="scientific">Biomphalaria pfeifferi</name>
    <name type="common">Bloodfluke planorb</name>
    <name type="synonym">Freshwater snail</name>
    <dbReference type="NCBI Taxonomy" id="112525"/>
    <lineage>
        <taxon>Eukaryota</taxon>
        <taxon>Metazoa</taxon>
        <taxon>Spiralia</taxon>
        <taxon>Lophotrochozoa</taxon>
        <taxon>Mollusca</taxon>
        <taxon>Gastropoda</taxon>
        <taxon>Heterobranchia</taxon>
        <taxon>Euthyneura</taxon>
        <taxon>Panpulmonata</taxon>
        <taxon>Hygrophila</taxon>
        <taxon>Lymnaeoidea</taxon>
        <taxon>Planorbidae</taxon>
        <taxon>Biomphalaria</taxon>
    </lineage>
</organism>
<keyword evidence="3 5" id="KW-1133">Transmembrane helix</keyword>
<evidence type="ECO:0000256" key="3">
    <source>
        <dbReference type="ARBA" id="ARBA00022989"/>
    </source>
</evidence>
<comment type="caution">
    <text evidence="7">The sequence shown here is derived from an EMBL/GenBank/DDBJ whole genome shotgun (WGS) entry which is preliminary data.</text>
</comment>
<dbReference type="Gene3D" id="1.20.1070.10">
    <property type="entry name" value="Rhodopsin 7-helix transmembrane proteins"/>
    <property type="match status" value="2"/>
</dbReference>
<feature type="transmembrane region" description="Helical" evidence="5">
    <location>
        <begin position="259"/>
        <end position="281"/>
    </location>
</feature>